<dbReference type="OrthoDB" id="1682876at2759"/>
<feature type="region of interest" description="Disordered" evidence="1">
    <location>
        <begin position="77"/>
        <end position="99"/>
    </location>
</feature>
<name>A0A835QKW9_VANPL</name>
<gene>
    <name evidence="2" type="ORF">HPP92_016836</name>
</gene>
<dbReference type="Proteomes" id="UP000639772">
    <property type="component" value="Unassembled WGS sequence"/>
</dbReference>
<evidence type="ECO:0000256" key="1">
    <source>
        <dbReference type="SAM" id="MobiDB-lite"/>
    </source>
</evidence>
<accession>A0A835QKW9</accession>
<feature type="compositionally biased region" description="Low complexity" evidence="1">
    <location>
        <begin position="77"/>
        <end position="89"/>
    </location>
</feature>
<dbReference type="InterPro" id="IPR008480">
    <property type="entry name" value="DUF761_pln"/>
</dbReference>
<evidence type="ECO:0000313" key="2">
    <source>
        <dbReference type="EMBL" id="KAG0472290.1"/>
    </source>
</evidence>
<dbReference type="PANTHER" id="PTHR33098">
    <property type="entry name" value="COTTON FIBER (DUF761)"/>
    <property type="match status" value="1"/>
</dbReference>
<protein>
    <submittedName>
        <fullName evidence="2">Uncharacterized protein</fullName>
    </submittedName>
</protein>
<sequence length="177" mass="19310">MALGRFQVLGRLQRAIAKVRFLVSFNLRQWLLSSSVASSHRRLSLDSQPHPAGILDATDIGDELSYYFFGTGSPPTRPSSSLSKSGGSPVPQSPLLRTVSPPLLRTVTPPLLRTISRAVSGSSVSSASDDINQRADEFIENFYRQLRMERQISLELRYCNGNQGGCLIETSNPGDGS</sequence>
<comment type="caution">
    <text evidence="2">The sequence shown here is derived from an EMBL/GenBank/DDBJ whole genome shotgun (WGS) entry which is preliminary data.</text>
</comment>
<dbReference type="AlphaFoldDB" id="A0A835QKW9"/>
<evidence type="ECO:0000313" key="3">
    <source>
        <dbReference type="Proteomes" id="UP000639772"/>
    </source>
</evidence>
<proteinExistence type="predicted"/>
<reference evidence="2 3" key="1">
    <citation type="journal article" date="2020" name="Nat. Food">
        <title>A phased Vanilla planifolia genome enables genetic improvement of flavour and production.</title>
        <authorList>
            <person name="Hasing T."/>
            <person name="Tang H."/>
            <person name="Brym M."/>
            <person name="Khazi F."/>
            <person name="Huang T."/>
            <person name="Chambers A.H."/>
        </authorList>
    </citation>
    <scope>NUCLEOTIDE SEQUENCE [LARGE SCALE GENOMIC DNA]</scope>
    <source>
        <tissue evidence="2">Leaf</tissue>
    </source>
</reference>
<dbReference type="EMBL" id="JADCNM010000008">
    <property type="protein sequence ID" value="KAG0472290.1"/>
    <property type="molecule type" value="Genomic_DNA"/>
</dbReference>
<dbReference type="Pfam" id="PF05553">
    <property type="entry name" value="DUF761"/>
    <property type="match status" value="1"/>
</dbReference>
<organism evidence="2 3">
    <name type="scientific">Vanilla planifolia</name>
    <name type="common">Vanilla</name>
    <dbReference type="NCBI Taxonomy" id="51239"/>
    <lineage>
        <taxon>Eukaryota</taxon>
        <taxon>Viridiplantae</taxon>
        <taxon>Streptophyta</taxon>
        <taxon>Embryophyta</taxon>
        <taxon>Tracheophyta</taxon>
        <taxon>Spermatophyta</taxon>
        <taxon>Magnoliopsida</taxon>
        <taxon>Liliopsida</taxon>
        <taxon>Asparagales</taxon>
        <taxon>Orchidaceae</taxon>
        <taxon>Vanilloideae</taxon>
        <taxon>Vanilleae</taxon>
        <taxon>Vanilla</taxon>
    </lineage>
</organism>
<dbReference type="PANTHER" id="PTHR33098:SF112">
    <property type="entry name" value="COTTON FIBER PROTEIN"/>
    <property type="match status" value="1"/>
</dbReference>